<feature type="domain" description="C2H2-type" evidence="7">
    <location>
        <begin position="223"/>
        <end position="252"/>
    </location>
</feature>
<evidence type="ECO:0000259" key="7">
    <source>
        <dbReference type="PROSITE" id="PS50157"/>
    </source>
</evidence>
<evidence type="ECO:0000313" key="8">
    <source>
        <dbReference type="EMBL" id="KAL3120831.1"/>
    </source>
</evidence>
<protein>
    <recommendedName>
        <fullName evidence="7">C2H2-type domain-containing protein</fullName>
    </recommendedName>
</protein>
<gene>
    <name evidence="8" type="ORF">niasHT_008123</name>
</gene>
<keyword evidence="3 5" id="KW-0863">Zinc-finger</keyword>
<organism evidence="8 9">
    <name type="scientific">Heterodera trifolii</name>
    <dbReference type="NCBI Taxonomy" id="157864"/>
    <lineage>
        <taxon>Eukaryota</taxon>
        <taxon>Metazoa</taxon>
        <taxon>Ecdysozoa</taxon>
        <taxon>Nematoda</taxon>
        <taxon>Chromadorea</taxon>
        <taxon>Rhabditida</taxon>
        <taxon>Tylenchina</taxon>
        <taxon>Tylenchomorpha</taxon>
        <taxon>Tylenchoidea</taxon>
        <taxon>Heteroderidae</taxon>
        <taxon>Heteroderinae</taxon>
        <taxon>Heterodera</taxon>
    </lineage>
</organism>
<evidence type="ECO:0000313" key="9">
    <source>
        <dbReference type="Proteomes" id="UP001620626"/>
    </source>
</evidence>
<dbReference type="InterPro" id="IPR036236">
    <property type="entry name" value="Znf_C2H2_sf"/>
</dbReference>
<dbReference type="InterPro" id="IPR051061">
    <property type="entry name" value="Zinc_finger_trans_reg"/>
</dbReference>
<dbReference type="FunFam" id="3.30.160.60:FF:000072">
    <property type="entry name" value="zinc finger protein 143 isoform X1"/>
    <property type="match status" value="1"/>
</dbReference>
<reference evidence="8 9" key="1">
    <citation type="submission" date="2024-10" db="EMBL/GenBank/DDBJ databases">
        <authorList>
            <person name="Kim D."/>
        </authorList>
    </citation>
    <scope>NUCLEOTIDE SEQUENCE [LARGE SCALE GENOMIC DNA]</scope>
    <source>
        <strain evidence="8">BH-2024</strain>
    </source>
</reference>
<dbReference type="EMBL" id="JBICBT010000207">
    <property type="protein sequence ID" value="KAL3120831.1"/>
    <property type="molecule type" value="Genomic_DNA"/>
</dbReference>
<comment type="caution">
    <text evidence="8">The sequence shown here is derived from an EMBL/GenBank/DDBJ whole genome shotgun (WGS) entry which is preliminary data.</text>
</comment>
<feature type="compositionally biased region" description="Low complexity" evidence="6">
    <location>
        <begin position="149"/>
        <end position="158"/>
    </location>
</feature>
<keyword evidence="1" id="KW-0479">Metal-binding</keyword>
<feature type="region of interest" description="Disordered" evidence="6">
    <location>
        <begin position="97"/>
        <end position="158"/>
    </location>
</feature>
<keyword evidence="4" id="KW-0862">Zinc</keyword>
<evidence type="ECO:0000256" key="5">
    <source>
        <dbReference type="PROSITE-ProRule" id="PRU00042"/>
    </source>
</evidence>
<evidence type="ECO:0000256" key="4">
    <source>
        <dbReference type="ARBA" id="ARBA00022833"/>
    </source>
</evidence>
<evidence type="ECO:0000256" key="1">
    <source>
        <dbReference type="ARBA" id="ARBA00022723"/>
    </source>
</evidence>
<dbReference type="PROSITE" id="PS00028">
    <property type="entry name" value="ZINC_FINGER_C2H2_1"/>
    <property type="match status" value="2"/>
</dbReference>
<keyword evidence="2" id="KW-0677">Repeat</keyword>
<dbReference type="PANTHER" id="PTHR46179">
    <property type="entry name" value="ZINC FINGER PROTEIN"/>
    <property type="match status" value="1"/>
</dbReference>
<dbReference type="Gene3D" id="3.30.160.60">
    <property type="entry name" value="Classic Zinc Finger"/>
    <property type="match status" value="2"/>
</dbReference>
<dbReference type="InterPro" id="IPR013087">
    <property type="entry name" value="Znf_C2H2_type"/>
</dbReference>
<evidence type="ECO:0000256" key="3">
    <source>
        <dbReference type="ARBA" id="ARBA00022771"/>
    </source>
</evidence>
<proteinExistence type="predicted"/>
<dbReference type="AlphaFoldDB" id="A0ABD2M031"/>
<sequence>MGGFKGLKRCSFCDYSNKLSAQVRRHERQAHGENARQCTVFGCGQRVPYNRLARHIRECHSVALRAIDTSQTLDAPLAEEAQMDELAVLGQKLKRMEEEEEGKKQEKKMGRSNNEKSKEDKEEKGETEKSKKGGKESAQDNDREENGPSSVLSSSSTSSSSLASVSKMASSLSVGVVPTAQLALGQHECANCGQRKPTREALRRHIARVHEKRYMEPKREKRHHCEWEGCGKSFTTLGKLEDHVNGHTGNCPFSCDHCTRNFVTRAEFLRHLRKYHAVSIRQMGRQIEQIVDFIGQ</sequence>
<feature type="compositionally biased region" description="Basic and acidic residues" evidence="6">
    <location>
        <begin position="97"/>
        <end position="146"/>
    </location>
</feature>
<dbReference type="PANTHER" id="PTHR46179:SF26">
    <property type="entry name" value="ZINC FINGER PROTEIN 423 HOMOLOG"/>
    <property type="match status" value="1"/>
</dbReference>
<dbReference type="Pfam" id="PF00096">
    <property type="entry name" value="zf-C2H2"/>
    <property type="match status" value="2"/>
</dbReference>
<dbReference type="GO" id="GO:0008270">
    <property type="term" value="F:zinc ion binding"/>
    <property type="evidence" value="ECO:0007669"/>
    <property type="project" value="UniProtKB-KW"/>
</dbReference>
<evidence type="ECO:0000256" key="2">
    <source>
        <dbReference type="ARBA" id="ARBA00022737"/>
    </source>
</evidence>
<feature type="domain" description="C2H2-type" evidence="7">
    <location>
        <begin position="253"/>
        <end position="277"/>
    </location>
</feature>
<dbReference type="PROSITE" id="PS50157">
    <property type="entry name" value="ZINC_FINGER_C2H2_2"/>
    <property type="match status" value="2"/>
</dbReference>
<dbReference type="SMART" id="SM00355">
    <property type="entry name" value="ZnF_C2H2"/>
    <property type="match status" value="5"/>
</dbReference>
<dbReference type="Proteomes" id="UP001620626">
    <property type="component" value="Unassembled WGS sequence"/>
</dbReference>
<accession>A0ABD2M031</accession>
<dbReference type="SUPFAM" id="SSF57667">
    <property type="entry name" value="beta-beta-alpha zinc fingers"/>
    <property type="match status" value="1"/>
</dbReference>
<evidence type="ECO:0000256" key="6">
    <source>
        <dbReference type="SAM" id="MobiDB-lite"/>
    </source>
</evidence>
<name>A0ABD2M031_9BILA</name>
<keyword evidence="9" id="KW-1185">Reference proteome</keyword>